<dbReference type="InterPro" id="IPR009937">
    <property type="entry name" value="Phage_holin_3_6"/>
</dbReference>
<keyword evidence="1" id="KW-1133">Transmembrane helix</keyword>
<proteinExistence type="predicted"/>
<dbReference type="AlphaFoldDB" id="A0A5A7NP62"/>
<dbReference type="RefSeq" id="WP_149956216.1">
    <property type="nucleotide sequence ID" value="NZ_BKDJ01000004.1"/>
</dbReference>
<accession>A0A5A7NP62</accession>
<dbReference type="Proteomes" id="UP000325307">
    <property type="component" value="Unassembled WGS sequence"/>
</dbReference>
<protein>
    <recommendedName>
        <fullName evidence="4">Phage holin family protein</fullName>
    </recommendedName>
</protein>
<comment type="caution">
    <text evidence="2">The sequence shown here is derived from an EMBL/GenBank/DDBJ whole genome shotgun (WGS) entry which is preliminary data.</text>
</comment>
<dbReference type="EMBL" id="BKDJ01000004">
    <property type="protein sequence ID" value="GER22580.1"/>
    <property type="molecule type" value="Genomic_DNA"/>
</dbReference>
<evidence type="ECO:0000313" key="3">
    <source>
        <dbReference type="Proteomes" id="UP000325307"/>
    </source>
</evidence>
<gene>
    <name evidence="2" type="ORF">NCCP1664_10770</name>
</gene>
<reference evidence="2 3" key="1">
    <citation type="submission" date="2019-09" db="EMBL/GenBank/DDBJ databases">
        <title>Arthrobacter zafarii sp. nov., a moderately thermotolerant and halotolerant actinobacterium isolated from Cholistan desert soil of Pakistan.</title>
        <authorList>
            <person name="Amin A."/>
            <person name="Ahmed I."/>
            <person name="Khalid N."/>
            <person name="Schumann P."/>
            <person name="Busse H.J."/>
            <person name="Khan I.U."/>
            <person name="Li S."/>
            <person name="Li W.J."/>
        </authorList>
    </citation>
    <scope>NUCLEOTIDE SEQUENCE [LARGE SCALE GENOMIC DNA]</scope>
    <source>
        <strain evidence="2 3">NCCP-1664</strain>
    </source>
</reference>
<dbReference type="OrthoDB" id="4943943at2"/>
<keyword evidence="1" id="KW-0812">Transmembrane</keyword>
<evidence type="ECO:0000313" key="2">
    <source>
        <dbReference type="EMBL" id="GER22580.1"/>
    </source>
</evidence>
<dbReference type="Pfam" id="PF07332">
    <property type="entry name" value="Phage_holin_3_6"/>
    <property type="match status" value="1"/>
</dbReference>
<keyword evidence="1" id="KW-0472">Membrane</keyword>
<organism evidence="2 3">
    <name type="scientific">Zafaria cholistanensis</name>
    <dbReference type="NCBI Taxonomy" id="1682741"/>
    <lineage>
        <taxon>Bacteria</taxon>
        <taxon>Bacillati</taxon>
        <taxon>Actinomycetota</taxon>
        <taxon>Actinomycetes</taxon>
        <taxon>Micrococcales</taxon>
        <taxon>Micrococcaceae</taxon>
        <taxon>Zafaria</taxon>
    </lineage>
</organism>
<feature type="transmembrane region" description="Helical" evidence="1">
    <location>
        <begin position="55"/>
        <end position="82"/>
    </location>
</feature>
<evidence type="ECO:0000256" key="1">
    <source>
        <dbReference type="SAM" id="Phobius"/>
    </source>
</evidence>
<name>A0A5A7NP62_9MICC</name>
<evidence type="ECO:0008006" key="4">
    <source>
        <dbReference type="Google" id="ProtNLM"/>
    </source>
</evidence>
<sequence length="261" mass="27364">MAETGTDRPTVSTAGAPSSLIEQVRLASRLLPGQLKDELQLATTQLKAKGIKAGVAAALAAGALVFVSLMVVALLVAAIMGLATVMPAWLAALLVAALFLLLAGTLALVAVSRFKRAQPLLPQDALRGLRHDLGVIREGSSFDPASLDVEKPAKQAKPAGEAARPEPVPYGELLRRSAVRRDQLALLRDDLGAKLDLKAQARHGLHRASTAAEAGFDRVAATLGPAGQNAGKALRERWQPLAVMAASLAALVVFLRRLLRP</sequence>
<keyword evidence="3" id="KW-1185">Reference proteome</keyword>
<feature type="transmembrane region" description="Helical" evidence="1">
    <location>
        <begin position="88"/>
        <end position="111"/>
    </location>
</feature>